<gene>
    <name evidence="1" type="ORF">AYI70_g9309</name>
</gene>
<name>A0A1R1XBU2_9FUNG</name>
<proteinExistence type="predicted"/>
<reference evidence="1 2" key="1">
    <citation type="submission" date="2017-01" db="EMBL/GenBank/DDBJ databases">
        <authorList>
            <person name="Mah S.A."/>
            <person name="Swanson W.J."/>
            <person name="Moy G.W."/>
            <person name="Vacquier V.D."/>
        </authorList>
    </citation>
    <scope>NUCLEOTIDE SEQUENCE [LARGE SCALE GENOMIC DNA]</scope>
    <source>
        <strain evidence="1 2">GSMNP</strain>
    </source>
</reference>
<organism evidence="1 2">
    <name type="scientific">Smittium culicis</name>
    <dbReference type="NCBI Taxonomy" id="133412"/>
    <lineage>
        <taxon>Eukaryota</taxon>
        <taxon>Fungi</taxon>
        <taxon>Fungi incertae sedis</taxon>
        <taxon>Zoopagomycota</taxon>
        <taxon>Kickxellomycotina</taxon>
        <taxon>Harpellomycetes</taxon>
        <taxon>Harpellales</taxon>
        <taxon>Legeriomycetaceae</taxon>
        <taxon>Smittium</taxon>
    </lineage>
</organism>
<accession>A0A1R1XBU2</accession>
<dbReference type="EMBL" id="LSSN01004138">
    <property type="protein sequence ID" value="OMJ12099.1"/>
    <property type="molecule type" value="Genomic_DNA"/>
</dbReference>
<evidence type="ECO:0000313" key="1">
    <source>
        <dbReference type="EMBL" id="OMJ12099.1"/>
    </source>
</evidence>
<sequence length="68" mass="8090">MEYGKKQIDRYQTVKLEEDITVINVPNYWDVGILSMIKIIKEKIEPLATIFDNCAWCKKREKLFIHMG</sequence>
<keyword evidence="2" id="KW-1185">Reference proteome</keyword>
<dbReference type="Proteomes" id="UP000187283">
    <property type="component" value="Unassembled WGS sequence"/>
</dbReference>
<dbReference type="AlphaFoldDB" id="A0A1R1XBU2"/>
<comment type="caution">
    <text evidence="1">The sequence shown here is derived from an EMBL/GenBank/DDBJ whole genome shotgun (WGS) entry which is preliminary data.</text>
</comment>
<evidence type="ECO:0000313" key="2">
    <source>
        <dbReference type="Proteomes" id="UP000187283"/>
    </source>
</evidence>
<dbReference type="OrthoDB" id="10384421at2759"/>
<protein>
    <submittedName>
        <fullName evidence="1">Uncharacterized protein</fullName>
    </submittedName>
</protein>